<sequence length="1005" mass="113444">MQREVPSLATTTLDRSEDGSPSKSKGRPPNTLVSTQAQQEQNQMAQGVLTNLISAYTGCFWPFWKPRKPEFDRFGLEVKDNHEIGLDCIEIDFNKNYIGGGNQSSVFRGKWNGRYIALKKLNRASEVDIDKLVKLNHPNVIKTLGISSKEIYPCIIMEYCEQGGLFDVLRRTHVDKKLFIDWSKGIAAGMQYLHSLKIVHRDLKSPNILVDNANTVKICDFGSLYSWDKTYMPSVVMSVCGTSQWMSPEMMKNEPCNEKVDVWSFGVVLWELLFQEVPYKNLPPMAIMFNVGSDRLKLHIPRTAPDCYKLLLKICFAKRPRNRPSFTSILNHLENIRVEIENISDDAWRMRKEAWKKELNDEADKLKHNSNNAEAEAVKVENLVTKRMHELRHAQELNQLYKTKMKRLDKLMDKLMYNLQHIQCMEIALEERERRVAEEEARLAHLAANASCYPSASTSTNPSAGCFPGLRGPELKSVKLQPRPSTVRTNLRSNKTYTDIYQQPGQHAILTMQVDAEDDDSPIEPHSSTSPSCYTSPNHLHCSISANEMSRRLTDTVSHSVSSLPLHTTESTEELAKCPPRSRHSYALGGHQSSFDSPESRFSSRVSSARSSLNTMQRTNNGSGLYLRRPAETCDCARAEIERKSDHEQCSCAFKRNTPIRTSGASCDSGFYGTVAEGSMASINGNNTCLCVAPCNDCQFPEQRGTYTPSDLYRNQQARWSDGLIHRRSCLPPTSLTPTRSAANMAKRSRRHTASAFARGSPARVPNVKRRNQSKPRDLKGRSTGNLATGIENLRKQTSLEEERYANLEGISDFGEKIGVRKFEESLSGKSKDRNERAQSVHIANNNQIHDEYDDGEYELDDENDDESNRFDDEEDAIMGDDEAIKINANHIIKRIRGPIAEAILEMDSSMSSSTKSQKSPKKGRNNNLKMEQSTSTMASSLERSLEMGAVDHDGLSDKEKQLTAVTKSYQRHRRCASNPICIMEAQKFNRLKEVSTESDESGRC</sequence>
<keyword evidence="5" id="KW-1185">Reference proteome</keyword>
<dbReference type="PRINTS" id="PR00109">
    <property type="entry name" value="TYRKINASE"/>
</dbReference>
<dbReference type="SUPFAM" id="SSF56112">
    <property type="entry name" value="Protein kinase-like (PK-like)"/>
    <property type="match status" value="1"/>
</dbReference>
<dbReference type="InterPro" id="IPR051681">
    <property type="entry name" value="Ser/Thr_Kinases-Pseudokinases"/>
</dbReference>
<dbReference type="PROSITE" id="PS00108">
    <property type="entry name" value="PROTEIN_KINASE_ST"/>
    <property type="match status" value="1"/>
</dbReference>
<dbReference type="Gene3D" id="3.30.200.20">
    <property type="entry name" value="Phosphorylase Kinase, domain 1"/>
    <property type="match status" value="1"/>
</dbReference>
<dbReference type="GO" id="GO:0006950">
    <property type="term" value="P:response to stress"/>
    <property type="evidence" value="ECO:0007669"/>
    <property type="project" value="UniProtKB-ARBA"/>
</dbReference>
<feature type="domain" description="Protein kinase" evidence="3">
    <location>
        <begin position="92"/>
        <end position="335"/>
    </location>
</feature>
<feature type="coiled-coil region" evidence="1">
    <location>
        <begin position="356"/>
        <end position="449"/>
    </location>
</feature>
<dbReference type="Gene3D" id="1.10.510.10">
    <property type="entry name" value="Transferase(Phosphotransferase) domain 1"/>
    <property type="match status" value="1"/>
</dbReference>
<dbReference type="InterPro" id="IPR000719">
    <property type="entry name" value="Prot_kinase_dom"/>
</dbReference>
<feature type="region of interest" description="Disordered" evidence="2">
    <location>
        <begin position="753"/>
        <end position="787"/>
    </location>
</feature>
<accession>A0A811JZ91</accession>
<dbReference type="InterPro" id="IPR001245">
    <property type="entry name" value="Ser-Thr/Tyr_kinase_cat_dom"/>
</dbReference>
<feature type="region of interest" description="Disordered" evidence="2">
    <location>
        <begin position="1"/>
        <end position="31"/>
    </location>
</feature>
<protein>
    <submittedName>
        <fullName evidence="4">(pine wood nematode) hypothetical protein</fullName>
    </submittedName>
</protein>
<feature type="region of interest" description="Disordered" evidence="2">
    <location>
        <begin position="562"/>
        <end position="624"/>
    </location>
</feature>
<feature type="compositionally biased region" description="Low complexity" evidence="2">
    <location>
        <begin position="593"/>
        <end position="612"/>
    </location>
</feature>
<dbReference type="PROSITE" id="PS50011">
    <property type="entry name" value="PROTEIN_KINASE_DOM"/>
    <property type="match status" value="1"/>
</dbReference>
<feature type="compositionally biased region" description="Low complexity" evidence="2">
    <location>
        <begin position="909"/>
        <end position="918"/>
    </location>
</feature>
<dbReference type="GO" id="GO:0005524">
    <property type="term" value="F:ATP binding"/>
    <property type="evidence" value="ECO:0007669"/>
    <property type="project" value="InterPro"/>
</dbReference>
<dbReference type="EMBL" id="CAJFDI010000001">
    <property type="protein sequence ID" value="CAD5208303.1"/>
    <property type="molecule type" value="Genomic_DNA"/>
</dbReference>
<evidence type="ECO:0000313" key="5">
    <source>
        <dbReference type="Proteomes" id="UP000659654"/>
    </source>
</evidence>
<evidence type="ECO:0000256" key="1">
    <source>
        <dbReference type="SAM" id="Coils"/>
    </source>
</evidence>
<feature type="region of interest" description="Disordered" evidence="2">
    <location>
        <begin position="908"/>
        <end position="941"/>
    </location>
</feature>
<feature type="compositionally biased region" description="Acidic residues" evidence="2">
    <location>
        <begin position="852"/>
        <end position="872"/>
    </location>
</feature>
<reference evidence="4" key="1">
    <citation type="submission" date="2020-09" db="EMBL/GenBank/DDBJ databases">
        <authorList>
            <person name="Kikuchi T."/>
        </authorList>
    </citation>
    <scope>NUCLEOTIDE SEQUENCE</scope>
    <source>
        <strain evidence="4">Ka4C1</strain>
    </source>
</reference>
<feature type="compositionally biased region" description="Polar residues" evidence="2">
    <location>
        <begin position="613"/>
        <end position="623"/>
    </location>
</feature>
<dbReference type="PANTHER" id="PTHR44329:SF304">
    <property type="entry name" value="MITOGEN-ACTIVATED PROTEIN KINASE KINASE KINASE 13-LIKE ISOFORM X1"/>
    <property type="match status" value="1"/>
</dbReference>
<feature type="compositionally biased region" description="Polar residues" evidence="2">
    <location>
        <begin position="926"/>
        <end position="941"/>
    </location>
</feature>
<dbReference type="SMR" id="A0A811JZ91"/>
<organism evidence="4 5">
    <name type="scientific">Bursaphelenchus xylophilus</name>
    <name type="common">Pinewood nematode worm</name>
    <name type="synonym">Aphelenchoides xylophilus</name>
    <dbReference type="NCBI Taxonomy" id="6326"/>
    <lineage>
        <taxon>Eukaryota</taxon>
        <taxon>Metazoa</taxon>
        <taxon>Ecdysozoa</taxon>
        <taxon>Nematoda</taxon>
        <taxon>Chromadorea</taxon>
        <taxon>Rhabditida</taxon>
        <taxon>Tylenchina</taxon>
        <taxon>Tylenchomorpha</taxon>
        <taxon>Aphelenchoidea</taxon>
        <taxon>Aphelenchoididae</taxon>
        <taxon>Bursaphelenchus</taxon>
    </lineage>
</organism>
<dbReference type="Proteomes" id="UP000582659">
    <property type="component" value="Unassembled WGS sequence"/>
</dbReference>
<comment type="caution">
    <text evidence="4">The sequence shown here is derived from an EMBL/GenBank/DDBJ whole genome shotgun (WGS) entry which is preliminary data.</text>
</comment>
<dbReference type="InterPro" id="IPR011009">
    <property type="entry name" value="Kinase-like_dom_sf"/>
</dbReference>
<gene>
    <name evidence="4" type="ORF">BXYJ_LOCUS539</name>
</gene>
<feature type="region of interest" description="Disordered" evidence="2">
    <location>
        <begin position="826"/>
        <end position="872"/>
    </location>
</feature>
<feature type="compositionally biased region" description="Basic and acidic residues" evidence="2">
    <location>
        <begin position="826"/>
        <end position="839"/>
    </location>
</feature>
<keyword evidence="1" id="KW-0175">Coiled coil</keyword>
<dbReference type="AlphaFoldDB" id="A0A811JZ91"/>
<dbReference type="PANTHER" id="PTHR44329">
    <property type="entry name" value="SERINE/THREONINE-PROTEIN KINASE TNNI3K-RELATED"/>
    <property type="match status" value="1"/>
</dbReference>
<dbReference type="OrthoDB" id="339325at2759"/>
<dbReference type="InterPro" id="IPR008271">
    <property type="entry name" value="Ser/Thr_kinase_AS"/>
</dbReference>
<dbReference type="EMBL" id="CAJFCV020000001">
    <property type="protein sequence ID" value="CAG9080955.1"/>
    <property type="molecule type" value="Genomic_DNA"/>
</dbReference>
<evidence type="ECO:0000259" key="3">
    <source>
        <dbReference type="PROSITE" id="PS50011"/>
    </source>
</evidence>
<dbReference type="GO" id="GO:0005737">
    <property type="term" value="C:cytoplasm"/>
    <property type="evidence" value="ECO:0007669"/>
    <property type="project" value="TreeGrafter"/>
</dbReference>
<evidence type="ECO:0000256" key="2">
    <source>
        <dbReference type="SAM" id="MobiDB-lite"/>
    </source>
</evidence>
<evidence type="ECO:0000313" key="4">
    <source>
        <dbReference type="EMBL" id="CAD5208303.1"/>
    </source>
</evidence>
<dbReference type="SMART" id="SM00220">
    <property type="entry name" value="S_TKc"/>
    <property type="match status" value="1"/>
</dbReference>
<dbReference type="GO" id="GO:0004674">
    <property type="term" value="F:protein serine/threonine kinase activity"/>
    <property type="evidence" value="ECO:0007669"/>
    <property type="project" value="TreeGrafter"/>
</dbReference>
<name>A0A811JZ91_BURXY</name>
<dbReference type="Pfam" id="PF00069">
    <property type="entry name" value="Pkinase"/>
    <property type="match status" value="1"/>
</dbReference>
<dbReference type="Proteomes" id="UP000659654">
    <property type="component" value="Unassembled WGS sequence"/>
</dbReference>
<proteinExistence type="predicted"/>